<organism evidence="1 2">
    <name type="scientific">Melia azedarach</name>
    <name type="common">Chinaberry tree</name>
    <dbReference type="NCBI Taxonomy" id="155640"/>
    <lineage>
        <taxon>Eukaryota</taxon>
        <taxon>Viridiplantae</taxon>
        <taxon>Streptophyta</taxon>
        <taxon>Embryophyta</taxon>
        <taxon>Tracheophyta</taxon>
        <taxon>Spermatophyta</taxon>
        <taxon>Magnoliopsida</taxon>
        <taxon>eudicotyledons</taxon>
        <taxon>Gunneridae</taxon>
        <taxon>Pentapetalae</taxon>
        <taxon>rosids</taxon>
        <taxon>malvids</taxon>
        <taxon>Sapindales</taxon>
        <taxon>Meliaceae</taxon>
        <taxon>Melia</taxon>
    </lineage>
</organism>
<sequence>MASDNDFDAQKTFEICLLDYLVKNNMHETAENFRKEANVPSHSAWTDATDGFLHEWWGIFYDTFMARQLMHPDSEAETSSEVINTTQNQSNSMVPHIALNQQRPRQFPVATDFDMMIGNPATSSLAAKFYNEEQLRHSMGYNPNLWFCYANNMNPFNSAVSSSSHPQQKLRSQAQQQVNEQGFDLGRSTLMDPALYRTERFILPESALHAAGMNGGVNLMPSNMWPLGAPNHQPQFQMLEIMHQPHLLAPSQSLASWDTALDFPGSPANFACQKLMLPRADLSRKNTKKVGRKNKSTSRGKGKSLTNAEDSMPVDQNGKSVLSYDVTGDSSGLSRILNRNFTARDKNKTKAA</sequence>
<reference evidence="1 2" key="1">
    <citation type="journal article" date="2023" name="Science">
        <title>Complex scaffold remodeling in plant triterpene biosynthesis.</title>
        <authorList>
            <person name="De La Pena R."/>
            <person name="Hodgson H."/>
            <person name="Liu J.C."/>
            <person name="Stephenson M.J."/>
            <person name="Martin A.C."/>
            <person name="Owen C."/>
            <person name="Harkess A."/>
            <person name="Leebens-Mack J."/>
            <person name="Jimenez L.E."/>
            <person name="Osbourn A."/>
            <person name="Sattely E.S."/>
        </authorList>
    </citation>
    <scope>NUCLEOTIDE SEQUENCE [LARGE SCALE GENOMIC DNA]</scope>
    <source>
        <strain evidence="2">cv. JPN11</strain>
        <tissue evidence="1">Leaf</tissue>
    </source>
</reference>
<accession>A0ACC1WWG5</accession>
<comment type="caution">
    <text evidence="1">The sequence shown here is derived from an EMBL/GenBank/DDBJ whole genome shotgun (WGS) entry which is preliminary data.</text>
</comment>
<protein>
    <submittedName>
        <fullName evidence="1">Transcriptional corepressor LEUNIG</fullName>
    </submittedName>
</protein>
<evidence type="ECO:0000313" key="2">
    <source>
        <dbReference type="Proteomes" id="UP001164539"/>
    </source>
</evidence>
<dbReference type="Proteomes" id="UP001164539">
    <property type="component" value="Chromosome 13"/>
</dbReference>
<dbReference type="EMBL" id="CM051406">
    <property type="protein sequence ID" value="KAJ4703501.1"/>
    <property type="molecule type" value="Genomic_DNA"/>
</dbReference>
<name>A0ACC1WWG5_MELAZ</name>
<evidence type="ECO:0000313" key="1">
    <source>
        <dbReference type="EMBL" id="KAJ4703501.1"/>
    </source>
</evidence>
<gene>
    <name evidence="1" type="ORF">OWV82_023400</name>
</gene>
<proteinExistence type="predicted"/>
<keyword evidence="2" id="KW-1185">Reference proteome</keyword>